<keyword evidence="10" id="KW-0548">Nucleotidyltransferase</keyword>
<comment type="subunit">
    <text evidence="8">Monomer.</text>
</comment>
<feature type="binding site" evidence="8">
    <location>
        <position position="70"/>
    </location>
    <ligand>
        <name>GTP</name>
        <dbReference type="ChEBI" id="CHEBI:37565"/>
    </ligand>
</feature>
<feature type="binding site" evidence="8">
    <location>
        <begin position="10"/>
        <end position="12"/>
    </location>
    <ligand>
        <name>GTP</name>
        <dbReference type="ChEBI" id="CHEBI:37565"/>
    </ligand>
</feature>
<comment type="function">
    <text evidence="8">Transfers a GMP moiety from GTP to Mo-molybdopterin (Mo-MPT) cofactor (Moco or molybdenum cofactor) to form Mo-molybdopterin guanine dinucleotide (Mo-MGD) cofactor.</text>
</comment>
<dbReference type="SUPFAM" id="SSF53448">
    <property type="entry name" value="Nucleotide-diphospho-sugar transferases"/>
    <property type="match status" value="1"/>
</dbReference>
<reference evidence="10 11" key="1">
    <citation type="submission" date="2019-07" db="EMBL/GenBank/DDBJ databases">
        <title>Whole genome shotgun sequence of Methylobacterium haplocladii NBRC 107714.</title>
        <authorList>
            <person name="Hosoyama A."/>
            <person name="Uohara A."/>
            <person name="Ohji S."/>
            <person name="Ichikawa N."/>
        </authorList>
    </citation>
    <scope>NUCLEOTIDE SEQUENCE [LARGE SCALE GENOMIC DNA]</scope>
    <source>
        <strain evidence="10 11">NBRC 107714</strain>
    </source>
</reference>
<keyword evidence="3 8" id="KW-0479">Metal-binding</keyword>
<evidence type="ECO:0000256" key="8">
    <source>
        <dbReference type="HAMAP-Rule" id="MF_00316"/>
    </source>
</evidence>
<feature type="binding site" evidence="8">
    <location>
        <position position="23"/>
    </location>
    <ligand>
        <name>GTP</name>
        <dbReference type="ChEBI" id="CHEBI:37565"/>
    </ligand>
</feature>
<dbReference type="GO" id="GO:1902758">
    <property type="term" value="P:bis(molybdopterin guanine dinucleotide)molybdenum biosynthetic process"/>
    <property type="evidence" value="ECO:0007669"/>
    <property type="project" value="TreeGrafter"/>
</dbReference>
<keyword evidence="4 8" id="KW-0547">Nucleotide-binding</keyword>
<comment type="similarity">
    <text evidence="8">Belongs to the MobA family.</text>
</comment>
<name>A0A512ILI7_9HYPH</name>
<comment type="catalytic activity">
    <reaction evidence="8">
        <text>Mo-molybdopterin + GTP + H(+) = Mo-molybdopterin guanine dinucleotide + diphosphate</text>
        <dbReference type="Rhea" id="RHEA:34243"/>
        <dbReference type="ChEBI" id="CHEBI:15378"/>
        <dbReference type="ChEBI" id="CHEBI:33019"/>
        <dbReference type="ChEBI" id="CHEBI:37565"/>
        <dbReference type="ChEBI" id="CHEBI:71302"/>
        <dbReference type="ChEBI" id="CHEBI:71310"/>
        <dbReference type="EC" id="2.7.7.77"/>
    </reaction>
</comment>
<organism evidence="10 11">
    <name type="scientific">Methylobacterium haplocladii</name>
    <dbReference type="NCBI Taxonomy" id="1176176"/>
    <lineage>
        <taxon>Bacteria</taxon>
        <taxon>Pseudomonadati</taxon>
        <taxon>Pseudomonadota</taxon>
        <taxon>Alphaproteobacteria</taxon>
        <taxon>Hyphomicrobiales</taxon>
        <taxon>Methylobacteriaceae</taxon>
        <taxon>Methylobacterium</taxon>
    </lineage>
</organism>
<dbReference type="RefSeq" id="WP_147077121.1">
    <property type="nucleotide sequence ID" value="NZ_BJZT01000008.1"/>
</dbReference>
<dbReference type="Pfam" id="PF12804">
    <property type="entry name" value="NTP_transf_3"/>
    <property type="match status" value="1"/>
</dbReference>
<comment type="caution">
    <text evidence="10">The sequence shown here is derived from an EMBL/GenBank/DDBJ whole genome shotgun (WGS) entry which is preliminary data.</text>
</comment>
<dbReference type="EMBL" id="BJZT01000008">
    <property type="protein sequence ID" value="GEO98580.1"/>
    <property type="molecule type" value="Genomic_DNA"/>
</dbReference>
<evidence type="ECO:0000256" key="7">
    <source>
        <dbReference type="ARBA" id="ARBA00023150"/>
    </source>
</evidence>
<dbReference type="GO" id="GO:0046872">
    <property type="term" value="F:metal ion binding"/>
    <property type="evidence" value="ECO:0007669"/>
    <property type="project" value="UniProtKB-KW"/>
</dbReference>
<dbReference type="CDD" id="cd02503">
    <property type="entry name" value="MobA"/>
    <property type="match status" value="1"/>
</dbReference>
<dbReference type="HAMAP" id="MF_00316">
    <property type="entry name" value="MobA"/>
    <property type="match status" value="1"/>
</dbReference>
<dbReference type="AlphaFoldDB" id="A0A512ILI7"/>
<accession>A0A512ILI7</accession>
<dbReference type="InterPro" id="IPR029044">
    <property type="entry name" value="Nucleotide-diphossugar_trans"/>
</dbReference>
<evidence type="ECO:0000256" key="5">
    <source>
        <dbReference type="ARBA" id="ARBA00022842"/>
    </source>
</evidence>
<evidence type="ECO:0000256" key="2">
    <source>
        <dbReference type="ARBA" id="ARBA00022679"/>
    </source>
</evidence>
<comment type="subcellular location">
    <subcellularLocation>
        <location evidence="8">Cytoplasm</location>
    </subcellularLocation>
</comment>
<evidence type="ECO:0000256" key="4">
    <source>
        <dbReference type="ARBA" id="ARBA00022741"/>
    </source>
</evidence>
<feature type="binding site" evidence="8">
    <location>
        <position position="105"/>
    </location>
    <ligand>
        <name>GTP</name>
        <dbReference type="ChEBI" id="CHEBI:37565"/>
    </ligand>
</feature>
<proteinExistence type="inferred from homology"/>
<dbReference type="InterPro" id="IPR013482">
    <property type="entry name" value="Molybde_CF_guanTrfase"/>
</dbReference>
<comment type="domain">
    <text evidence="8">The N-terminal domain determines nucleotide recognition and specific binding, while the C-terminal domain determines the specific binding to the target protein.</text>
</comment>
<dbReference type="PANTHER" id="PTHR19136:SF81">
    <property type="entry name" value="MOLYBDENUM COFACTOR GUANYLYLTRANSFERASE"/>
    <property type="match status" value="1"/>
</dbReference>
<keyword evidence="11" id="KW-1185">Reference proteome</keyword>
<dbReference type="GO" id="GO:0061603">
    <property type="term" value="F:molybdenum cofactor guanylyltransferase activity"/>
    <property type="evidence" value="ECO:0007669"/>
    <property type="project" value="UniProtKB-EC"/>
</dbReference>
<dbReference type="EC" id="2.7.7.77" evidence="8"/>
<keyword evidence="6 8" id="KW-0342">GTP-binding</keyword>
<feature type="domain" description="MobA-like NTP transferase" evidence="9">
    <location>
        <begin position="7"/>
        <end position="165"/>
    </location>
</feature>
<evidence type="ECO:0000256" key="1">
    <source>
        <dbReference type="ARBA" id="ARBA00022490"/>
    </source>
</evidence>
<dbReference type="PANTHER" id="PTHR19136">
    <property type="entry name" value="MOLYBDENUM COFACTOR GUANYLYLTRANSFERASE"/>
    <property type="match status" value="1"/>
</dbReference>
<sequence>MTPPTLGLILAGGSARRMGGGDKPLLRLGGRTLLDHVVERLTPQCMAGLALSANGDPVRFAGFPGPVLPDNVAGNPGPLAGILAGLDFAAERCPHVAHVISVAGDTPFLPRDLVSRLWTMAERSGTPIAIAASGEREHYTVALWPVALRRDVHAALVERDERRLGAFIARYGAAVATWPTEPADPFLNINAPADLATAEAVIADPERASRV</sequence>
<keyword evidence="2 8" id="KW-0808">Transferase</keyword>
<evidence type="ECO:0000313" key="10">
    <source>
        <dbReference type="EMBL" id="GEO98580.1"/>
    </source>
</evidence>
<evidence type="ECO:0000259" key="9">
    <source>
        <dbReference type="Pfam" id="PF12804"/>
    </source>
</evidence>
<evidence type="ECO:0000313" key="11">
    <source>
        <dbReference type="Proteomes" id="UP000321258"/>
    </source>
</evidence>
<dbReference type="GO" id="GO:0005525">
    <property type="term" value="F:GTP binding"/>
    <property type="evidence" value="ECO:0007669"/>
    <property type="project" value="UniProtKB-UniRule"/>
</dbReference>
<gene>
    <name evidence="8 10" type="primary">mobA</name>
    <name evidence="10" type="ORF">MHA02_09680</name>
</gene>
<evidence type="ECO:0000256" key="3">
    <source>
        <dbReference type="ARBA" id="ARBA00022723"/>
    </source>
</evidence>
<dbReference type="InterPro" id="IPR025877">
    <property type="entry name" value="MobA-like_NTP_Trfase"/>
</dbReference>
<keyword evidence="7 8" id="KW-0501">Molybdenum cofactor biosynthesis</keyword>
<comment type="cofactor">
    <cofactor evidence="8">
        <name>Mg(2+)</name>
        <dbReference type="ChEBI" id="CHEBI:18420"/>
    </cofactor>
</comment>
<evidence type="ECO:0000256" key="6">
    <source>
        <dbReference type="ARBA" id="ARBA00023134"/>
    </source>
</evidence>
<dbReference type="NCBIfam" id="TIGR02665">
    <property type="entry name" value="molyb_mobA"/>
    <property type="match status" value="1"/>
</dbReference>
<keyword evidence="1 8" id="KW-0963">Cytoplasm</keyword>
<protein>
    <recommendedName>
        <fullName evidence="8">Molybdenum cofactor guanylyltransferase</fullName>
        <shortName evidence="8">MoCo guanylyltransferase</shortName>
        <ecNumber evidence="8">2.7.7.77</ecNumber>
    </recommendedName>
    <alternativeName>
        <fullName evidence="8">GTP:molybdopterin guanylyltransferase</fullName>
    </alternativeName>
    <alternativeName>
        <fullName evidence="8">Mo-MPT guanylyltransferase</fullName>
    </alternativeName>
    <alternativeName>
        <fullName evidence="8">Molybdopterin guanylyltransferase</fullName>
    </alternativeName>
    <alternativeName>
        <fullName evidence="8">Molybdopterin-guanine dinucleotide synthase</fullName>
        <shortName evidence="8">MGD synthase</shortName>
    </alternativeName>
</protein>
<comment type="caution">
    <text evidence="8">Lacks conserved residue(s) required for the propagation of feature annotation.</text>
</comment>
<feature type="binding site" evidence="8">
    <location>
        <position position="105"/>
    </location>
    <ligand>
        <name>Mg(2+)</name>
        <dbReference type="ChEBI" id="CHEBI:18420"/>
    </ligand>
</feature>
<dbReference type="Proteomes" id="UP000321258">
    <property type="component" value="Unassembled WGS sequence"/>
</dbReference>
<dbReference type="GO" id="GO:0005737">
    <property type="term" value="C:cytoplasm"/>
    <property type="evidence" value="ECO:0007669"/>
    <property type="project" value="UniProtKB-SubCell"/>
</dbReference>
<keyword evidence="5 8" id="KW-0460">Magnesium</keyword>
<dbReference type="Gene3D" id="3.90.550.10">
    <property type="entry name" value="Spore Coat Polysaccharide Biosynthesis Protein SpsA, Chain A"/>
    <property type="match status" value="1"/>
</dbReference>
<dbReference type="OrthoDB" id="9788394at2"/>